<sequence>MLNKIKSYMMPIAMLTGILLHKYMGELSFLTPYLIALMLLITYCNISFKEIHFSRLHFWLIAIQILGSIGVYVLLRPLNPIVAQGAMICVLAPTATSAPVITGMLGGNVPSLMAYSLLCNMVIVIVAPILFSYTGEIESSSFLQSFWIVFQKVSILLFLPLLGAFLLKKLLPRVHHEIQKAKGLSFYLWSIALVIITGKTVQFIIDQESPNFIIELSVALSALAICIAQFLVGRRLGTYYNDTIAGGQGLGQKNTILAIWMAQTYLNPISSLGPGAYVLWQNVVNSYQVWRKRKTL</sequence>
<feature type="transmembrane region" description="Helical" evidence="1">
    <location>
        <begin position="112"/>
        <end position="133"/>
    </location>
</feature>
<evidence type="ECO:0000256" key="1">
    <source>
        <dbReference type="SAM" id="Phobius"/>
    </source>
</evidence>
<evidence type="ECO:0000313" key="2">
    <source>
        <dbReference type="EMBL" id="SBW04564.1"/>
    </source>
</evidence>
<feature type="transmembrane region" description="Helical" evidence="1">
    <location>
        <begin position="58"/>
        <end position="75"/>
    </location>
</feature>
<keyword evidence="1" id="KW-0812">Transmembrane</keyword>
<feature type="transmembrane region" description="Helical" evidence="1">
    <location>
        <begin position="81"/>
        <end position="105"/>
    </location>
</feature>
<name>A0A212JYH6_9BACT</name>
<dbReference type="RefSeq" id="WP_296950510.1">
    <property type="nucleotide sequence ID" value="NZ_LT599021.1"/>
</dbReference>
<evidence type="ECO:0008006" key="3">
    <source>
        <dbReference type="Google" id="ProtNLM"/>
    </source>
</evidence>
<dbReference type="EMBL" id="FLUL01000001">
    <property type="protein sequence ID" value="SBW04564.1"/>
    <property type="molecule type" value="Genomic_DNA"/>
</dbReference>
<dbReference type="InterPro" id="IPR038770">
    <property type="entry name" value="Na+/solute_symporter_sf"/>
</dbReference>
<accession>A0A212JYH6</accession>
<feature type="transmembrane region" description="Helical" evidence="1">
    <location>
        <begin position="186"/>
        <end position="205"/>
    </location>
</feature>
<proteinExistence type="predicted"/>
<gene>
    <name evidence="2" type="ORF">KL86DYS2_12634</name>
</gene>
<dbReference type="Gene3D" id="1.20.1530.20">
    <property type="match status" value="1"/>
</dbReference>
<reference evidence="2" key="1">
    <citation type="submission" date="2016-04" db="EMBL/GenBank/DDBJ databases">
        <authorList>
            <person name="Evans L.H."/>
            <person name="Alamgir A."/>
            <person name="Owens N."/>
            <person name="Weber N.D."/>
            <person name="Virtaneva K."/>
            <person name="Barbian K."/>
            <person name="Babar A."/>
            <person name="Rosenke K."/>
        </authorList>
    </citation>
    <scope>NUCLEOTIDE SEQUENCE</scope>
    <source>
        <strain evidence="2">86-2</strain>
    </source>
</reference>
<dbReference type="AlphaFoldDB" id="A0A212JYH6"/>
<feature type="transmembrane region" description="Helical" evidence="1">
    <location>
        <begin position="211"/>
        <end position="232"/>
    </location>
</feature>
<organism evidence="2">
    <name type="scientific">uncultured Dysgonomonas sp</name>
    <dbReference type="NCBI Taxonomy" id="206096"/>
    <lineage>
        <taxon>Bacteria</taxon>
        <taxon>Pseudomonadati</taxon>
        <taxon>Bacteroidota</taxon>
        <taxon>Bacteroidia</taxon>
        <taxon>Bacteroidales</taxon>
        <taxon>Dysgonomonadaceae</taxon>
        <taxon>Dysgonomonas</taxon>
        <taxon>environmental samples</taxon>
    </lineage>
</organism>
<protein>
    <recommendedName>
        <fullName evidence="3">Transporter</fullName>
    </recommendedName>
</protein>
<feature type="transmembrane region" description="Helical" evidence="1">
    <location>
        <begin position="145"/>
        <end position="166"/>
    </location>
</feature>
<keyword evidence="1" id="KW-0472">Membrane</keyword>
<keyword evidence="1" id="KW-1133">Transmembrane helix</keyword>
<feature type="transmembrane region" description="Helical" evidence="1">
    <location>
        <begin position="30"/>
        <end position="46"/>
    </location>
</feature>